<feature type="active site" description="Proton donor" evidence="2">
    <location>
        <position position="50"/>
    </location>
</feature>
<dbReference type="InterPro" id="IPR009097">
    <property type="entry name" value="Cyclic_Pdiesterase"/>
</dbReference>
<reference evidence="3 4" key="1">
    <citation type="submission" date="2020-08" db="EMBL/GenBank/DDBJ databases">
        <title>Sequencing the genomes of 1000 actinobacteria strains.</title>
        <authorList>
            <person name="Klenk H.-P."/>
        </authorList>
    </citation>
    <scope>NUCLEOTIDE SEQUENCE [LARGE SCALE GENOMIC DNA]</scope>
    <source>
        <strain evidence="3 4">DSM 45362</strain>
    </source>
</reference>
<comment type="caution">
    <text evidence="3">The sequence shown here is derived from an EMBL/GenBank/DDBJ whole genome shotgun (WGS) entry which is preliminary data.</text>
</comment>
<accession>A0A841BZ20</accession>
<proteinExistence type="inferred from homology"/>
<dbReference type="PANTHER" id="PTHR35561:SF1">
    <property type="entry name" value="RNA 2',3'-CYCLIC PHOSPHODIESTERASE"/>
    <property type="match status" value="1"/>
</dbReference>
<comment type="similarity">
    <text evidence="2">Belongs to the 2H phosphoesterase superfamily. ThpR family.</text>
</comment>
<evidence type="ECO:0000256" key="2">
    <source>
        <dbReference type="HAMAP-Rule" id="MF_01940"/>
    </source>
</evidence>
<organism evidence="3 4">
    <name type="scientific">Allocatelliglobosispora scoriae</name>
    <dbReference type="NCBI Taxonomy" id="643052"/>
    <lineage>
        <taxon>Bacteria</taxon>
        <taxon>Bacillati</taxon>
        <taxon>Actinomycetota</taxon>
        <taxon>Actinomycetes</taxon>
        <taxon>Micromonosporales</taxon>
        <taxon>Micromonosporaceae</taxon>
        <taxon>Allocatelliglobosispora</taxon>
    </lineage>
</organism>
<dbReference type="SUPFAM" id="SSF55144">
    <property type="entry name" value="LigT-like"/>
    <property type="match status" value="1"/>
</dbReference>
<dbReference type="HAMAP" id="MF_01940">
    <property type="entry name" value="RNA_CPDase"/>
    <property type="match status" value="1"/>
</dbReference>
<keyword evidence="1 2" id="KW-0378">Hydrolase</keyword>
<evidence type="ECO:0000313" key="4">
    <source>
        <dbReference type="Proteomes" id="UP000587527"/>
    </source>
</evidence>
<feature type="short sequence motif" description="HXTX 1" evidence="2">
    <location>
        <begin position="50"/>
        <end position="53"/>
    </location>
</feature>
<dbReference type="Proteomes" id="UP000587527">
    <property type="component" value="Unassembled WGS sequence"/>
</dbReference>
<dbReference type="Pfam" id="PF13563">
    <property type="entry name" value="2_5_RNA_ligase2"/>
    <property type="match status" value="1"/>
</dbReference>
<sequence>MPTEQRRLFIAAYPPPAAIGDLAALVAGLTLAQPHPDSLSRRPVPPDQWHVTLAFLGEVPVDRIDAVTGAMTAAAARSRPPAPRLRLTGGGWFDNLRAAAIWIGVDGDLDALHALVAGLREELAAAELPVDERPYQPHLTLGRPGRRLSEAERRGDLDRLDDYAGPVWTLGELALMLGDYPDGNDYTRIFTAPMTS</sequence>
<name>A0A841BZ20_9ACTN</name>
<gene>
    <name evidence="3" type="ORF">F4553_006172</name>
</gene>
<feature type="short sequence motif" description="HXTX 2" evidence="2">
    <location>
        <begin position="138"/>
        <end position="141"/>
    </location>
</feature>
<dbReference type="EMBL" id="JACHMN010000003">
    <property type="protein sequence ID" value="MBB5872738.1"/>
    <property type="molecule type" value="Genomic_DNA"/>
</dbReference>
<protein>
    <recommendedName>
        <fullName evidence="2">RNA 2',3'-cyclic phosphodiesterase</fullName>
        <shortName evidence="2">RNA 2',3'-CPDase</shortName>
        <ecNumber evidence="2">3.1.4.58</ecNumber>
    </recommendedName>
</protein>
<keyword evidence="3" id="KW-0436">Ligase</keyword>
<dbReference type="Gene3D" id="3.90.1140.10">
    <property type="entry name" value="Cyclic phosphodiesterase"/>
    <property type="match status" value="1"/>
</dbReference>
<dbReference type="AlphaFoldDB" id="A0A841BZ20"/>
<feature type="active site" description="Proton acceptor" evidence="2">
    <location>
        <position position="138"/>
    </location>
</feature>
<evidence type="ECO:0000256" key="1">
    <source>
        <dbReference type="ARBA" id="ARBA00022801"/>
    </source>
</evidence>
<dbReference type="RefSeq" id="WP_184842838.1">
    <property type="nucleotide sequence ID" value="NZ_JACHMN010000003.1"/>
</dbReference>
<evidence type="ECO:0000313" key="3">
    <source>
        <dbReference type="EMBL" id="MBB5872738.1"/>
    </source>
</evidence>
<comment type="function">
    <text evidence="2">Hydrolyzes RNA 2',3'-cyclic phosphodiester to an RNA 2'-phosphomonoester.</text>
</comment>
<dbReference type="GO" id="GO:0004113">
    <property type="term" value="F:2',3'-cyclic-nucleotide 3'-phosphodiesterase activity"/>
    <property type="evidence" value="ECO:0007669"/>
    <property type="project" value="InterPro"/>
</dbReference>
<dbReference type="EC" id="3.1.4.58" evidence="2"/>
<dbReference type="NCBIfam" id="TIGR02258">
    <property type="entry name" value="2_5_ligase"/>
    <property type="match status" value="1"/>
</dbReference>
<dbReference type="InterPro" id="IPR004175">
    <property type="entry name" value="RNA_CPDase"/>
</dbReference>
<comment type="catalytic activity">
    <reaction evidence="2">
        <text>a 3'-end 2',3'-cyclophospho-ribonucleotide-RNA + H2O = a 3'-end 2'-phospho-ribonucleotide-RNA + H(+)</text>
        <dbReference type="Rhea" id="RHEA:11828"/>
        <dbReference type="Rhea" id="RHEA-COMP:10464"/>
        <dbReference type="Rhea" id="RHEA-COMP:17353"/>
        <dbReference type="ChEBI" id="CHEBI:15377"/>
        <dbReference type="ChEBI" id="CHEBI:15378"/>
        <dbReference type="ChEBI" id="CHEBI:83064"/>
        <dbReference type="ChEBI" id="CHEBI:173113"/>
        <dbReference type="EC" id="3.1.4.58"/>
    </reaction>
</comment>
<dbReference type="GO" id="GO:0008664">
    <property type="term" value="F:RNA 2',3'-cyclic 3'-phosphodiesterase activity"/>
    <property type="evidence" value="ECO:0007669"/>
    <property type="project" value="UniProtKB-EC"/>
</dbReference>
<dbReference type="PANTHER" id="PTHR35561">
    <property type="entry name" value="RNA 2',3'-CYCLIC PHOSPHODIESTERASE"/>
    <property type="match status" value="1"/>
</dbReference>
<dbReference type="GO" id="GO:0016874">
    <property type="term" value="F:ligase activity"/>
    <property type="evidence" value="ECO:0007669"/>
    <property type="project" value="UniProtKB-KW"/>
</dbReference>
<keyword evidence="4" id="KW-1185">Reference proteome</keyword>